<comment type="caution">
    <text evidence="1">The sequence shown here is derived from an EMBL/GenBank/DDBJ whole genome shotgun (WGS) entry which is preliminary data.</text>
</comment>
<reference evidence="1 2" key="1">
    <citation type="submission" date="2023-08" db="EMBL/GenBank/DDBJ databases">
        <title>Black Yeasts Isolated from many extreme environments.</title>
        <authorList>
            <person name="Coleine C."/>
            <person name="Stajich J.E."/>
            <person name="Selbmann L."/>
        </authorList>
    </citation>
    <scope>NUCLEOTIDE SEQUENCE [LARGE SCALE GENOMIC DNA]</scope>
    <source>
        <strain evidence="1 2">CCFEE 5885</strain>
    </source>
</reference>
<keyword evidence="2" id="KW-1185">Reference proteome</keyword>
<organism evidence="1 2">
    <name type="scientific">Lithohypha guttulata</name>
    <dbReference type="NCBI Taxonomy" id="1690604"/>
    <lineage>
        <taxon>Eukaryota</taxon>
        <taxon>Fungi</taxon>
        <taxon>Dikarya</taxon>
        <taxon>Ascomycota</taxon>
        <taxon>Pezizomycotina</taxon>
        <taxon>Eurotiomycetes</taxon>
        <taxon>Chaetothyriomycetidae</taxon>
        <taxon>Chaetothyriales</taxon>
        <taxon>Trichomeriaceae</taxon>
        <taxon>Lithohypha</taxon>
    </lineage>
</organism>
<sequence>MAGPDVKDMLSRKLTIISWSTINAHEQARSVLYPPNAPPQHPQRQHRLLLASRLHTLWQLLRQLPANICCIAATGGKSDTYSSVQLSNLAGLTDASAHMYSRLTDDSGGDPCEHEIAVQRDTLKCAQSLPAGLSGAMVSYVEDGKARSVAMASTGGAGRGKVAAMVADHVFFRDGKTLLYMAMDNGTRLAAWYDLVSAGAMDDMLGFMLEQHDQKH</sequence>
<protein>
    <submittedName>
        <fullName evidence="1">Uncharacterized protein</fullName>
    </submittedName>
</protein>
<dbReference type="EMBL" id="JAVRRG010000126">
    <property type="protein sequence ID" value="KAK5082599.1"/>
    <property type="molecule type" value="Genomic_DNA"/>
</dbReference>
<accession>A0ABR0K1Q3</accession>
<dbReference type="Proteomes" id="UP001345013">
    <property type="component" value="Unassembled WGS sequence"/>
</dbReference>
<evidence type="ECO:0000313" key="1">
    <source>
        <dbReference type="EMBL" id="KAK5082599.1"/>
    </source>
</evidence>
<proteinExistence type="predicted"/>
<name>A0ABR0K1Q3_9EURO</name>
<gene>
    <name evidence="1" type="ORF">LTR24_007905</name>
</gene>
<evidence type="ECO:0000313" key="2">
    <source>
        <dbReference type="Proteomes" id="UP001345013"/>
    </source>
</evidence>